<dbReference type="Proteomes" id="UP000030416">
    <property type="component" value="Unassembled WGS sequence"/>
</dbReference>
<feature type="binding site" evidence="11">
    <location>
        <begin position="81"/>
        <end position="83"/>
    </location>
    <ligand>
        <name>L-histidine</name>
        <dbReference type="ChEBI" id="CHEBI:57595"/>
    </ligand>
</feature>
<dbReference type="GO" id="GO:0000105">
    <property type="term" value="P:L-histidine biosynthetic process"/>
    <property type="evidence" value="ECO:0007669"/>
    <property type="project" value="UniProtKB-UniRule"/>
</dbReference>
<dbReference type="InterPro" id="IPR004517">
    <property type="entry name" value="HisZ"/>
</dbReference>
<dbReference type="PANTHER" id="PTHR43707:SF1">
    <property type="entry name" value="HISTIDINE--TRNA LIGASE, MITOCHONDRIAL-RELATED"/>
    <property type="match status" value="1"/>
</dbReference>
<sequence length="388" mass="43828">MTTIKKFEKPIGMRDTFPVTYEKNETLRNIGRKFLRARGYEFVNTPTLEYYDTVGKASAIYDASLFKLVDSQGNTLVLRPDMTTPITRVATSKLLKEKIPLRLAYFANVFRAQQLEGGRPAEFDQMGIEIIGDKSVYADAEVIITAIQLVQNYSIESFKVTIGHAGILNCILNDYTENENQANKLRSLLIERNYVGFEEAVISFDLPKTKSDALLQFINEATNIETIEQIEKYVSKNDALLYMRQLAEIIQQADLTKYVSFDFTLSSHMNYYTGMLFELFADGSGFPLGNGGRYDGLLHHFGSDVGATGFGIRVDRLLEILPTQEPREKTVALIFEDALFTKALELANSLRNEGKLVTLQSKNGLINEEAFSLVFDEVLYVSQEDQLQ</sequence>
<evidence type="ECO:0000313" key="13">
    <source>
        <dbReference type="EMBL" id="KGR80009.1"/>
    </source>
</evidence>
<dbReference type="AlphaFoldDB" id="A0A0A3I5K1"/>
<dbReference type="InterPro" id="IPR053846">
    <property type="entry name" value="HisZ-C"/>
</dbReference>
<dbReference type="GO" id="GO:0004821">
    <property type="term" value="F:histidine-tRNA ligase activity"/>
    <property type="evidence" value="ECO:0007669"/>
    <property type="project" value="InterPro"/>
</dbReference>
<dbReference type="Gene3D" id="3.30.930.10">
    <property type="entry name" value="Bira Bifunctional Protein, Domain 2"/>
    <property type="match status" value="1"/>
</dbReference>
<accession>A0A0A3I5K1</accession>
<comment type="subcellular location">
    <subcellularLocation>
        <location evidence="1 10">Cytoplasm</location>
    </subcellularLocation>
</comment>
<evidence type="ECO:0000256" key="1">
    <source>
        <dbReference type="ARBA" id="ARBA00004496"/>
    </source>
</evidence>
<dbReference type="OrthoDB" id="9800814at2"/>
<dbReference type="InterPro" id="IPR041715">
    <property type="entry name" value="HisRS-like_core"/>
</dbReference>
<gene>
    <name evidence="10" type="primary">hisZ</name>
    <name evidence="13" type="ORF">CD29_03370</name>
</gene>
<dbReference type="NCBIfam" id="TIGR00443">
    <property type="entry name" value="hisZ_biosyn_reg"/>
    <property type="match status" value="1"/>
</dbReference>
<organism evidence="13 14">
    <name type="scientific">Ureibacillus manganicus DSM 26584</name>
    <dbReference type="NCBI Taxonomy" id="1384049"/>
    <lineage>
        <taxon>Bacteria</taxon>
        <taxon>Bacillati</taxon>
        <taxon>Bacillota</taxon>
        <taxon>Bacilli</taxon>
        <taxon>Bacillales</taxon>
        <taxon>Caryophanaceae</taxon>
        <taxon>Ureibacillus</taxon>
    </lineage>
</organism>
<protein>
    <recommendedName>
        <fullName evidence="5 10">ATP phosphoribosyltransferase regulatory subunit</fullName>
    </recommendedName>
</protein>
<evidence type="ECO:0000256" key="8">
    <source>
        <dbReference type="ARBA" id="ARBA00023102"/>
    </source>
</evidence>
<feature type="domain" description="Aminoacyl-transfer RNA synthetases class-II family profile" evidence="12">
    <location>
        <begin position="32"/>
        <end position="321"/>
    </location>
</feature>
<dbReference type="EMBL" id="JPVN01000003">
    <property type="protein sequence ID" value="KGR80009.1"/>
    <property type="molecule type" value="Genomic_DNA"/>
</dbReference>
<feature type="binding site" evidence="11">
    <location>
        <position position="129"/>
    </location>
    <ligand>
        <name>L-histidine</name>
        <dbReference type="ChEBI" id="CHEBI:57595"/>
    </ligand>
</feature>
<dbReference type="RefSeq" id="WP_036182808.1">
    <property type="nucleotide sequence ID" value="NZ_AVDA01000003.1"/>
</dbReference>
<evidence type="ECO:0000256" key="9">
    <source>
        <dbReference type="ARBA" id="ARBA00025246"/>
    </source>
</evidence>
<comment type="similarity">
    <text evidence="3 10">Belongs to the class-II aminoacyl-tRNA synthetase family. HisZ subfamily.</text>
</comment>
<dbReference type="eggNOG" id="COG3705">
    <property type="taxonomic scope" value="Bacteria"/>
</dbReference>
<dbReference type="UniPathway" id="UPA00031">
    <property type="reaction ID" value="UER00006"/>
</dbReference>
<feature type="binding site" evidence="11">
    <location>
        <position position="111"/>
    </location>
    <ligand>
        <name>L-histidine</name>
        <dbReference type="ChEBI" id="CHEBI:57595"/>
    </ligand>
</feature>
<comment type="miscellaneous">
    <text evidence="10">This function is generally fulfilled by the C-terminal part of HisG, which is missing in some bacteria such as this one.</text>
</comment>
<keyword evidence="7 10" id="KW-0028">Amino-acid biosynthesis</keyword>
<dbReference type="GO" id="GO:0005737">
    <property type="term" value="C:cytoplasm"/>
    <property type="evidence" value="ECO:0007669"/>
    <property type="project" value="UniProtKB-SubCell"/>
</dbReference>
<dbReference type="InterPro" id="IPR045864">
    <property type="entry name" value="aa-tRNA-synth_II/BPL/LPL"/>
</dbReference>
<keyword evidence="13" id="KW-0328">Glycosyltransferase</keyword>
<dbReference type="Pfam" id="PF13393">
    <property type="entry name" value="tRNA-synt_His"/>
    <property type="match status" value="1"/>
</dbReference>
<dbReference type="InterPro" id="IPR004516">
    <property type="entry name" value="HisRS/HisZ"/>
</dbReference>
<keyword evidence="6 10" id="KW-0963">Cytoplasm</keyword>
<keyword evidence="8 10" id="KW-0368">Histidine biosynthesis</keyword>
<comment type="caution">
    <text evidence="13">The sequence shown here is derived from an EMBL/GenBank/DDBJ whole genome shotgun (WGS) entry which is preliminary data.</text>
</comment>
<dbReference type="Gene3D" id="3.40.50.12590">
    <property type="match status" value="1"/>
</dbReference>
<evidence type="ECO:0000256" key="4">
    <source>
        <dbReference type="ARBA" id="ARBA00011496"/>
    </source>
</evidence>
<dbReference type="PROSITE" id="PS50862">
    <property type="entry name" value="AA_TRNA_LIGASE_II"/>
    <property type="match status" value="1"/>
</dbReference>
<evidence type="ECO:0000256" key="3">
    <source>
        <dbReference type="ARBA" id="ARBA00005539"/>
    </source>
</evidence>
<dbReference type="InterPro" id="IPR006195">
    <property type="entry name" value="aa-tRNA-synth_II"/>
</dbReference>
<feature type="binding site" evidence="11">
    <location>
        <position position="125"/>
    </location>
    <ligand>
        <name>L-histidine</name>
        <dbReference type="ChEBI" id="CHEBI:57595"/>
    </ligand>
</feature>
<comment type="function">
    <text evidence="9 10">Required for the first step of histidine biosynthesis. May allow the feedback regulation of ATP phosphoribosyltransferase activity by histidine.</text>
</comment>
<dbReference type="PIRSF" id="PIRSF001549">
    <property type="entry name" value="His-tRNA_synth"/>
    <property type="match status" value="1"/>
</dbReference>
<evidence type="ECO:0000259" key="12">
    <source>
        <dbReference type="PROSITE" id="PS50862"/>
    </source>
</evidence>
<dbReference type="NCBIfam" id="NF008941">
    <property type="entry name" value="PRK12292.2-4"/>
    <property type="match status" value="1"/>
</dbReference>
<evidence type="ECO:0000256" key="10">
    <source>
        <dbReference type="HAMAP-Rule" id="MF_00125"/>
    </source>
</evidence>
<dbReference type="STRING" id="1384049.CD29_03370"/>
<keyword evidence="14" id="KW-1185">Reference proteome</keyword>
<dbReference type="SUPFAM" id="SSF55681">
    <property type="entry name" value="Class II aaRS and biotin synthetases"/>
    <property type="match status" value="1"/>
</dbReference>
<dbReference type="HAMAP" id="MF_00125">
    <property type="entry name" value="HisZ"/>
    <property type="match status" value="1"/>
</dbReference>
<evidence type="ECO:0000256" key="6">
    <source>
        <dbReference type="ARBA" id="ARBA00022490"/>
    </source>
</evidence>
<comment type="pathway">
    <text evidence="2 10">Amino-acid biosynthesis; L-histidine biosynthesis; L-histidine from 5-phospho-alpha-D-ribose 1-diphosphate: step 1/9.</text>
</comment>
<name>A0A0A3I5K1_9BACL</name>
<proteinExistence type="inferred from homology"/>
<evidence type="ECO:0000256" key="5">
    <source>
        <dbReference type="ARBA" id="ARBA00020397"/>
    </source>
</evidence>
<dbReference type="Pfam" id="PF21996">
    <property type="entry name" value="HisZ-like"/>
    <property type="match status" value="1"/>
</dbReference>
<reference evidence="13 14" key="1">
    <citation type="submission" date="2014-02" db="EMBL/GenBank/DDBJ databases">
        <title>Draft genome sequence of Lysinibacillus manganicus DSM 26584T.</title>
        <authorList>
            <person name="Zhang F."/>
            <person name="Wang G."/>
            <person name="Zhang L."/>
        </authorList>
    </citation>
    <scope>NUCLEOTIDE SEQUENCE [LARGE SCALE GENOMIC DNA]</scope>
    <source>
        <strain evidence="13 14">DSM 26584</strain>
    </source>
</reference>
<evidence type="ECO:0000256" key="7">
    <source>
        <dbReference type="ARBA" id="ARBA00022605"/>
    </source>
</evidence>
<dbReference type="GO" id="GO:0140096">
    <property type="term" value="F:catalytic activity, acting on a protein"/>
    <property type="evidence" value="ECO:0007669"/>
    <property type="project" value="UniProtKB-ARBA"/>
</dbReference>
<dbReference type="GO" id="GO:0016757">
    <property type="term" value="F:glycosyltransferase activity"/>
    <property type="evidence" value="ECO:0007669"/>
    <property type="project" value="UniProtKB-KW"/>
</dbReference>
<comment type="subunit">
    <text evidence="4 10">Heteromultimer composed of HisG and HisZ subunits.</text>
</comment>
<feature type="binding site" evidence="11">
    <location>
        <begin position="271"/>
        <end position="272"/>
    </location>
    <ligand>
        <name>L-histidine</name>
        <dbReference type="ChEBI" id="CHEBI:57595"/>
    </ligand>
</feature>
<evidence type="ECO:0000256" key="11">
    <source>
        <dbReference type="PIRSR" id="PIRSR001549-1"/>
    </source>
</evidence>
<dbReference type="GO" id="GO:0006427">
    <property type="term" value="P:histidyl-tRNA aminoacylation"/>
    <property type="evidence" value="ECO:0007669"/>
    <property type="project" value="InterPro"/>
</dbReference>
<dbReference type="PANTHER" id="PTHR43707">
    <property type="entry name" value="HISTIDYL-TRNA SYNTHETASE"/>
    <property type="match status" value="1"/>
</dbReference>
<keyword evidence="13" id="KW-0808">Transferase</keyword>
<evidence type="ECO:0000313" key="14">
    <source>
        <dbReference type="Proteomes" id="UP000030416"/>
    </source>
</evidence>
<evidence type="ECO:0000256" key="2">
    <source>
        <dbReference type="ARBA" id="ARBA00004667"/>
    </source>
</evidence>
<dbReference type="CDD" id="cd00773">
    <property type="entry name" value="HisRS-like_core"/>
    <property type="match status" value="1"/>
</dbReference>